<evidence type="ECO:0000256" key="1">
    <source>
        <dbReference type="SAM" id="MobiDB-lite"/>
    </source>
</evidence>
<feature type="transmembrane region" description="Helical" evidence="2">
    <location>
        <begin position="165"/>
        <end position="187"/>
    </location>
</feature>
<keyword evidence="2" id="KW-1133">Transmembrane helix</keyword>
<gene>
    <name evidence="3" type="ORF">BM221_004813</name>
</gene>
<feature type="compositionally biased region" description="Basic and acidic residues" evidence="1">
    <location>
        <begin position="29"/>
        <end position="47"/>
    </location>
</feature>
<accession>A0A2N6NSB2</accession>
<evidence type="ECO:0000313" key="3">
    <source>
        <dbReference type="EMBL" id="PMB70164.1"/>
    </source>
</evidence>
<feature type="region of interest" description="Disordered" evidence="1">
    <location>
        <begin position="1"/>
        <end position="58"/>
    </location>
</feature>
<dbReference type="AlphaFoldDB" id="A0A2N6NSB2"/>
<protein>
    <submittedName>
        <fullName evidence="3">Uncharacterized protein</fullName>
    </submittedName>
</protein>
<reference evidence="3 4" key="1">
    <citation type="journal article" date="2016" name="Appl. Microbiol. Biotechnol.">
        <title>Characterization of T-DNA insertion mutants with decreased virulence in the entomopathogenic fungus Beauveria bassiana JEF-007.</title>
        <authorList>
            <person name="Kim S."/>
            <person name="Lee S.J."/>
            <person name="Nai Y.S."/>
            <person name="Yu J.S."/>
            <person name="Lee M.R."/>
            <person name="Yang Y.T."/>
            <person name="Kim J.S."/>
        </authorList>
    </citation>
    <scope>NUCLEOTIDE SEQUENCE [LARGE SCALE GENOMIC DNA]</scope>
    <source>
        <strain evidence="3 4">JEF-007</strain>
    </source>
</reference>
<keyword evidence="2" id="KW-0472">Membrane</keyword>
<proteinExistence type="predicted"/>
<feature type="compositionally biased region" description="Basic and acidic residues" evidence="1">
    <location>
        <begin position="7"/>
        <end position="19"/>
    </location>
</feature>
<sequence length="221" mass="24077">MATPAEQHGELVKHAAREAKRNRRRVRLERRAEVHAGDVGAERQPDRLDDDGEEGHEGVTAVAMSRRRAVQVWADQVVGQREENVADKGGKAGWRPPLVAEQLAVLDQEAHDEAATDVGPQRGKYAGRAGVVRQVREADAREGAEEGEEDEVGERVELRGQARDLIGLLGLFFGRGLLLLLLCFAASNVVERVAGRGHLVEVLILVGDVVGRVGGIRLCRD</sequence>
<evidence type="ECO:0000256" key="2">
    <source>
        <dbReference type="SAM" id="Phobius"/>
    </source>
</evidence>
<dbReference type="Proteomes" id="UP000235728">
    <property type="component" value="Unassembled WGS sequence"/>
</dbReference>
<evidence type="ECO:0000313" key="4">
    <source>
        <dbReference type="Proteomes" id="UP000235728"/>
    </source>
</evidence>
<comment type="caution">
    <text evidence="3">The sequence shown here is derived from an EMBL/GenBank/DDBJ whole genome shotgun (WGS) entry which is preliminary data.</text>
</comment>
<name>A0A2N6NSB2_BEABA</name>
<dbReference type="EMBL" id="MRVG01000004">
    <property type="protein sequence ID" value="PMB70164.1"/>
    <property type="molecule type" value="Genomic_DNA"/>
</dbReference>
<keyword evidence="2" id="KW-0812">Transmembrane</keyword>
<organism evidence="3 4">
    <name type="scientific">Beauveria bassiana</name>
    <name type="common">White muscardine disease fungus</name>
    <name type="synonym">Tritirachium shiotae</name>
    <dbReference type="NCBI Taxonomy" id="176275"/>
    <lineage>
        <taxon>Eukaryota</taxon>
        <taxon>Fungi</taxon>
        <taxon>Dikarya</taxon>
        <taxon>Ascomycota</taxon>
        <taxon>Pezizomycotina</taxon>
        <taxon>Sordariomycetes</taxon>
        <taxon>Hypocreomycetidae</taxon>
        <taxon>Hypocreales</taxon>
        <taxon>Cordycipitaceae</taxon>
        <taxon>Beauveria</taxon>
    </lineage>
</organism>